<dbReference type="PIR" id="T24466">
    <property type="entry name" value="T24466"/>
</dbReference>
<reference evidence="1 2" key="1">
    <citation type="journal article" date="1998" name="Science">
        <title>Genome sequence of the nematode C. elegans: a platform for investigating biology.</title>
        <authorList>
            <consortium name="The C. elegans sequencing consortium"/>
            <person name="Sulson J.E."/>
            <person name="Waterston R."/>
        </authorList>
    </citation>
    <scope>NUCLEOTIDE SEQUENCE [LARGE SCALE GENOMIC DNA]</scope>
    <source>
        <strain evidence="1 2">Bristol N2</strain>
    </source>
</reference>
<dbReference type="AlphaFoldDB" id="Q22163"/>
<dbReference type="PaxDb" id="6239-T04F8.3"/>
<dbReference type="SUPFAM" id="SSF54236">
    <property type="entry name" value="Ubiquitin-like"/>
    <property type="match status" value="1"/>
</dbReference>
<protein>
    <submittedName>
        <fullName evidence="1">Rad60/SUMO-like domain-containing protein</fullName>
    </submittedName>
</protein>
<evidence type="ECO:0000313" key="3">
    <source>
        <dbReference type="WormBase" id="T04F8.3"/>
    </source>
</evidence>
<dbReference type="OrthoDB" id="5808041at2759"/>
<name>Q22163_CAEEL</name>
<sequence>MRVPIIYRKPGACFPIVNNNIRVYAYEIDHLGKVIRASIMTIHYKAPLCELRDKYAAKYNIFPHEIDMFYDDKEVFDDDTCSEIGIEHEQIIRMHVTIDTLFTKNRDGESF</sequence>
<dbReference type="SMR" id="Q22163"/>
<dbReference type="InParanoid" id="Q22163"/>
<dbReference type="Proteomes" id="UP000001940">
    <property type="component" value="Chromosome X"/>
</dbReference>
<gene>
    <name evidence="1" type="ORF">CELE_T04F8.3</name>
    <name evidence="1 3" type="ORF">T04F8.3</name>
</gene>
<organism evidence="1 2">
    <name type="scientific">Caenorhabditis elegans</name>
    <dbReference type="NCBI Taxonomy" id="6239"/>
    <lineage>
        <taxon>Eukaryota</taxon>
        <taxon>Metazoa</taxon>
        <taxon>Ecdysozoa</taxon>
        <taxon>Nematoda</taxon>
        <taxon>Chromadorea</taxon>
        <taxon>Rhabditida</taxon>
        <taxon>Rhabditina</taxon>
        <taxon>Rhabditomorpha</taxon>
        <taxon>Rhabditoidea</taxon>
        <taxon>Rhabditidae</taxon>
        <taxon>Peloderinae</taxon>
        <taxon>Caenorhabditis</taxon>
    </lineage>
</organism>
<evidence type="ECO:0000313" key="1">
    <source>
        <dbReference type="EMBL" id="CAA91479.2"/>
    </source>
</evidence>
<dbReference type="EMBL" id="BX284606">
    <property type="protein sequence ID" value="CAA91479.2"/>
    <property type="molecule type" value="Genomic_DNA"/>
</dbReference>
<accession>Q22163</accession>
<evidence type="ECO:0000313" key="2">
    <source>
        <dbReference type="Proteomes" id="UP000001940"/>
    </source>
</evidence>
<dbReference type="WormBase" id="T04F8.3">
    <property type="protein sequence ID" value="CE53484"/>
    <property type="gene ID" value="WBGene00011442"/>
</dbReference>
<dbReference type="FunCoup" id="Q22163">
    <property type="interactions" value="1483"/>
</dbReference>
<dbReference type="Gene3D" id="3.10.20.90">
    <property type="entry name" value="Phosphatidylinositol 3-kinase Catalytic Subunit, Chain A, domain 1"/>
    <property type="match status" value="1"/>
</dbReference>
<dbReference type="eggNOG" id="ENOG502R8YA">
    <property type="taxonomic scope" value="Eukaryota"/>
</dbReference>
<keyword evidence="2" id="KW-1185">Reference proteome</keyword>
<dbReference type="InterPro" id="IPR029071">
    <property type="entry name" value="Ubiquitin-like_domsf"/>
</dbReference>
<dbReference type="HOGENOM" id="CLU_1519226_0_0_1"/>
<proteinExistence type="predicted"/>
<dbReference type="Bgee" id="WBGene00011442">
    <property type="expression patterns" value="Expressed in larva and 4 other cell types or tissues"/>
</dbReference>
<dbReference type="UCSC" id="T04F8.3">
    <property type="organism name" value="c. elegans"/>
</dbReference>
<dbReference type="AGR" id="WB:WBGene00011442"/>